<feature type="transmembrane region" description="Helical" evidence="5">
    <location>
        <begin position="219"/>
        <end position="237"/>
    </location>
</feature>
<accession>A0A516H7W9</accession>
<dbReference type="OrthoDB" id="9777044at2"/>
<dbReference type="PROSITE" id="PS01218">
    <property type="entry name" value="TATC"/>
    <property type="match status" value="1"/>
</dbReference>
<keyword evidence="5" id="KW-0653">Protein transport</keyword>
<dbReference type="PANTHER" id="PTHR30371">
    <property type="entry name" value="SEC-INDEPENDENT PROTEIN TRANSLOCASE PROTEIN TATC"/>
    <property type="match status" value="1"/>
</dbReference>
<dbReference type="InterPro" id="IPR002033">
    <property type="entry name" value="TatC"/>
</dbReference>
<feature type="transmembrane region" description="Helical" evidence="5">
    <location>
        <begin position="102"/>
        <end position="124"/>
    </location>
</feature>
<feature type="transmembrane region" description="Helical" evidence="5">
    <location>
        <begin position="155"/>
        <end position="184"/>
    </location>
</feature>
<feature type="transmembrane region" description="Helical" evidence="5">
    <location>
        <begin position="14"/>
        <end position="36"/>
    </location>
</feature>
<dbReference type="Proteomes" id="UP000317496">
    <property type="component" value="Chromosome"/>
</dbReference>
<comment type="function">
    <text evidence="5">Part of the twin-arginine translocation (Tat) system that transports large folded proteins containing a characteristic twin-arginine motif in their signal peptide across membranes. Together with TatB, TatC is part of a receptor directly interacting with Tat signal peptides.</text>
</comment>
<sequence length="275" mass="30337">MPLLDHLIELRNRLMWSVGTIFIAFAACYFLAPYIYHVLMQPLIEATGTEGRRMIFTAPQEAFFTYIRLAFWAAMLISFPMIAVQIWMFVAPGLYKHEKSAFVPFLVATPILFTIGGAFVYFFIMPMALKFFIGFEAPGGEGSIPIQLETKVSEYLSLVMTLIFAFGIAFELPVLLTLLGKVGIATSAGLAAKRKYAIVGMFVFAAVVTPPDVFSQVGLAVPLILLYEISIIMVKLIERDRAKKEAAEKAAEDAENATTETAAPAKDEPYTPPAP</sequence>
<dbReference type="GO" id="GO:0065002">
    <property type="term" value="P:intracellular protein transmembrane transport"/>
    <property type="evidence" value="ECO:0007669"/>
    <property type="project" value="TreeGrafter"/>
</dbReference>
<keyword evidence="4 5" id="KW-0472">Membrane</keyword>
<feature type="region of interest" description="Disordered" evidence="6">
    <location>
        <begin position="247"/>
        <end position="275"/>
    </location>
</feature>
<evidence type="ECO:0000256" key="6">
    <source>
        <dbReference type="SAM" id="MobiDB-lite"/>
    </source>
</evidence>
<keyword evidence="3 5" id="KW-1133">Transmembrane helix</keyword>
<organism evidence="7 8">
    <name type="scientific">Ferrovibrio terrae</name>
    <dbReference type="NCBI Taxonomy" id="2594003"/>
    <lineage>
        <taxon>Bacteria</taxon>
        <taxon>Pseudomonadati</taxon>
        <taxon>Pseudomonadota</taxon>
        <taxon>Alphaproteobacteria</taxon>
        <taxon>Rhodospirillales</taxon>
        <taxon>Rhodospirillaceae</taxon>
        <taxon>Ferrovibrio</taxon>
    </lineage>
</organism>
<evidence type="ECO:0000256" key="2">
    <source>
        <dbReference type="ARBA" id="ARBA00022692"/>
    </source>
</evidence>
<dbReference type="GO" id="GO:0009977">
    <property type="term" value="F:proton motive force dependent protein transmembrane transporter activity"/>
    <property type="evidence" value="ECO:0007669"/>
    <property type="project" value="TreeGrafter"/>
</dbReference>
<comment type="subunit">
    <text evidence="5">The Tat system comprises two distinct complexes: a TatABC complex, containing multiple copies of TatA, TatB and TatC subunits, and a separate TatA complex, containing only TatA subunits. Substrates initially bind to the TatABC complex, which probably triggers association of the separate TatA complex to form the active translocon.</text>
</comment>
<dbReference type="GO" id="GO:0033281">
    <property type="term" value="C:TAT protein transport complex"/>
    <property type="evidence" value="ECO:0007669"/>
    <property type="project" value="UniProtKB-UniRule"/>
</dbReference>
<dbReference type="GO" id="GO:0043953">
    <property type="term" value="P:protein transport by the Tat complex"/>
    <property type="evidence" value="ECO:0007669"/>
    <property type="project" value="UniProtKB-UniRule"/>
</dbReference>
<dbReference type="PANTHER" id="PTHR30371:SF0">
    <property type="entry name" value="SEC-INDEPENDENT PROTEIN TRANSLOCASE PROTEIN TATC, CHLOROPLASTIC-RELATED"/>
    <property type="match status" value="1"/>
</dbReference>
<name>A0A516H7W9_9PROT</name>
<dbReference type="AlphaFoldDB" id="A0A516H7W9"/>
<dbReference type="InterPro" id="IPR019820">
    <property type="entry name" value="Sec-indep_translocase_CS"/>
</dbReference>
<dbReference type="NCBIfam" id="TIGR00945">
    <property type="entry name" value="tatC"/>
    <property type="match status" value="1"/>
</dbReference>
<gene>
    <name evidence="5 7" type="primary">tatC</name>
    <name evidence="7" type="ORF">FNB15_16870</name>
</gene>
<dbReference type="KEGG" id="fer:FNB15_16870"/>
<comment type="similarity">
    <text evidence="5">Belongs to the TatC family.</text>
</comment>
<dbReference type="Pfam" id="PF00902">
    <property type="entry name" value="TatC"/>
    <property type="match status" value="1"/>
</dbReference>
<keyword evidence="5" id="KW-0813">Transport</keyword>
<evidence type="ECO:0000256" key="1">
    <source>
        <dbReference type="ARBA" id="ARBA00004141"/>
    </source>
</evidence>
<evidence type="ECO:0000256" key="5">
    <source>
        <dbReference type="HAMAP-Rule" id="MF_00902"/>
    </source>
</evidence>
<keyword evidence="5" id="KW-1003">Cell membrane</keyword>
<feature type="transmembrane region" description="Helical" evidence="5">
    <location>
        <begin position="69"/>
        <end position="90"/>
    </location>
</feature>
<evidence type="ECO:0000256" key="3">
    <source>
        <dbReference type="ARBA" id="ARBA00022989"/>
    </source>
</evidence>
<dbReference type="EMBL" id="CP041636">
    <property type="protein sequence ID" value="QDO99805.1"/>
    <property type="molecule type" value="Genomic_DNA"/>
</dbReference>
<keyword evidence="5" id="KW-0811">Translocation</keyword>
<keyword evidence="8" id="KW-1185">Reference proteome</keyword>
<dbReference type="HAMAP" id="MF_00902">
    <property type="entry name" value="TatC"/>
    <property type="match status" value="1"/>
</dbReference>
<proteinExistence type="inferred from homology"/>
<evidence type="ECO:0000256" key="4">
    <source>
        <dbReference type="ARBA" id="ARBA00023136"/>
    </source>
</evidence>
<dbReference type="PRINTS" id="PR01840">
    <property type="entry name" value="TATCFAMILY"/>
</dbReference>
<keyword evidence="2 5" id="KW-0812">Transmembrane</keyword>
<evidence type="ECO:0000313" key="7">
    <source>
        <dbReference type="EMBL" id="QDO99805.1"/>
    </source>
</evidence>
<protein>
    <recommendedName>
        <fullName evidence="5">Sec-independent protein translocase protein TatC</fullName>
    </recommendedName>
</protein>
<evidence type="ECO:0000313" key="8">
    <source>
        <dbReference type="Proteomes" id="UP000317496"/>
    </source>
</evidence>
<comment type="subcellular location">
    <subcellularLocation>
        <location evidence="5">Cell membrane</location>
        <topology evidence="5">Multi-pass membrane protein</topology>
    </subcellularLocation>
    <subcellularLocation>
        <location evidence="1">Membrane</location>
        <topology evidence="1">Multi-pass membrane protein</topology>
    </subcellularLocation>
</comment>
<reference evidence="7 8" key="1">
    <citation type="submission" date="2019-07" db="EMBL/GenBank/DDBJ databases">
        <title>Genome sequencing for Ferrovibrio sp. K5.</title>
        <authorList>
            <person name="Park S.-J."/>
        </authorList>
    </citation>
    <scope>NUCLEOTIDE SEQUENCE [LARGE SCALE GENOMIC DNA]</scope>
    <source>
        <strain evidence="7 8">K5</strain>
    </source>
</reference>
<comment type="caution">
    <text evidence="5">Lacks conserved residue(s) required for the propagation of feature annotation.</text>
</comment>